<feature type="domain" description="HTH cro/C1-type" evidence="3">
    <location>
        <begin position="18"/>
        <end position="73"/>
    </location>
</feature>
<keyword evidence="2" id="KW-1133">Transmembrane helix</keyword>
<feature type="transmembrane region" description="Helical" evidence="2">
    <location>
        <begin position="96"/>
        <end position="115"/>
    </location>
</feature>
<evidence type="ECO:0000256" key="1">
    <source>
        <dbReference type="ARBA" id="ARBA00023125"/>
    </source>
</evidence>
<dbReference type="Proteomes" id="UP000184171">
    <property type="component" value="Unassembled WGS sequence"/>
</dbReference>
<gene>
    <name evidence="4" type="ORF">SAMN02745165_00090</name>
</gene>
<evidence type="ECO:0000259" key="3">
    <source>
        <dbReference type="PROSITE" id="PS50943"/>
    </source>
</evidence>
<dbReference type="RefSeq" id="WP_161947599.1">
    <property type="nucleotide sequence ID" value="NZ_FQZT01000001.1"/>
</dbReference>
<dbReference type="PROSITE" id="PS50943">
    <property type="entry name" value="HTH_CROC1"/>
    <property type="match status" value="1"/>
</dbReference>
<dbReference type="PANTHER" id="PTHR46558:SF4">
    <property type="entry name" value="DNA-BIDING PHAGE PROTEIN"/>
    <property type="match status" value="1"/>
</dbReference>
<protein>
    <submittedName>
        <fullName evidence="4">Transcriptional regulator, XRE family</fullName>
    </submittedName>
</protein>
<dbReference type="CDD" id="cd00093">
    <property type="entry name" value="HTH_XRE"/>
    <property type="match status" value="1"/>
</dbReference>
<dbReference type="AlphaFoldDB" id="A0A1M6B9V2"/>
<dbReference type="STRING" id="1122189.SAMN02745165_00090"/>
<sequence>MDIDSRQNASVSIDGAAIREIREEKRLTQLYVAKVVGVTTDTVSRWENNRYPTIRRDNALKLAEALEVPVEEILKRETEETESVEREEKNSRLPSVILAAIAVLIAVVGIVYFSGNEVRSVKLSAERLVPAYAAPGNRILVRVHLTSDKPLKGMILREVFPPEWNLVASEPAASGIDNEKGKARWIFRKPQMLQSVAYILQVPQNAEVGSKVALQGELIANPDGQRTQADVVTVGKMEVQPLHWADRNGNQIIEDHEILEVSEMLEETGQLNLDWDFIEKIWDAGGYTWDQESSVFKPVGAI</sequence>
<dbReference type="Pfam" id="PF01381">
    <property type="entry name" value="HTH_3"/>
    <property type="match status" value="1"/>
</dbReference>
<evidence type="ECO:0000313" key="4">
    <source>
        <dbReference type="EMBL" id="SHI45437.1"/>
    </source>
</evidence>
<evidence type="ECO:0000256" key="2">
    <source>
        <dbReference type="SAM" id="Phobius"/>
    </source>
</evidence>
<dbReference type="SMART" id="SM00530">
    <property type="entry name" value="HTH_XRE"/>
    <property type="match status" value="1"/>
</dbReference>
<keyword evidence="5" id="KW-1185">Reference proteome</keyword>
<dbReference type="SUPFAM" id="SSF47413">
    <property type="entry name" value="lambda repressor-like DNA-binding domains"/>
    <property type="match status" value="1"/>
</dbReference>
<name>A0A1M6B9V2_MALRU</name>
<organism evidence="4 5">
    <name type="scientific">Malonomonas rubra DSM 5091</name>
    <dbReference type="NCBI Taxonomy" id="1122189"/>
    <lineage>
        <taxon>Bacteria</taxon>
        <taxon>Pseudomonadati</taxon>
        <taxon>Thermodesulfobacteriota</taxon>
        <taxon>Desulfuromonadia</taxon>
        <taxon>Desulfuromonadales</taxon>
        <taxon>Geopsychrobacteraceae</taxon>
        <taxon>Malonomonas</taxon>
    </lineage>
</organism>
<keyword evidence="1" id="KW-0238">DNA-binding</keyword>
<dbReference type="OrthoDB" id="5395007at2"/>
<keyword evidence="2" id="KW-0472">Membrane</keyword>
<reference evidence="4 5" key="1">
    <citation type="submission" date="2016-11" db="EMBL/GenBank/DDBJ databases">
        <authorList>
            <person name="Jaros S."/>
            <person name="Januszkiewicz K."/>
            <person name="Wedrychowicz H."/>
        </authorList>
    </citation>
    <scope>NUCLEOTIDE SEQUENCE [LARGE SCALE GENOMIC DNA]</scope>
    <source>
        <strain evidence="4 5">DSM 5091</strain>
    </source>
</reference>
<dbReference type="EMBL" id="FQZT01000001">
    <property type="protein sequence ID" value="SHI45437.1"/>
    <property type="molecule type" value="Genomic_DNA"/>
</dbReference>
<proteinExistence type="predicted"/>
<dbReference type="Gene3D" id="1.10.260.40">
    <property type="entry name" value="lambda repressor-like DNA-binding domains"/>
    <property type="match status" value="1"/>
</dbReference>
<dbReference type="PANTHER" id="PTHR46558">
    <property type="entry name" value="TRACRIPTIONAL REGULATORY PROTEIN-RELATED-RELATED"/>
    <property type="match status" value="1"/>
</dbReference>
<dbReference type="InterPro" id="IPR010982">
    <property type="entry name" value="Lambda_DNA-bd_dom_sf"/>
</dbReference>
<evidence type="ECO:0000313" key="5">
    <source>
        <dbReference type="Proteomes" id="UP000184171"/>
    </source>
</evidence>
<keyword evidence="2" id="KW-0812">Transmembrane</keyword>
<dbReference type="GO" id="GO:0003677">
    <property type="term" value="F:DNA binding"/>
    <property type="evidence" value="ECO:0007669"/>
    <property type="project" value="UniProtKB-KW"/>
</dbReference>
<dbReference type="InterPro" id="IPR001387">
    <property type="entry name" value="Cro/C1-type_HTH"/>
</dbReference>
<accession>A0A1M6B9V2</accession>